<feature type="transmembrane region" description="Helical" evidence="6">
    <location>
        <begin position="137"/>
        <end position="162"/>
    </location>
</feature>
<evidence type="ECO:0000256" key="3">
    <source>
        <dbReference type="ARBA" id="ARBA00022692"/>
    </source>
</evidence>
<dbReference type="PIRSF" id="PIRSF006060">
    <property type="entry name" value="AA_transporter"/>
    <property type="match status" value="1"/>
</dbReference>
<feature type="transmembrane region" description="Helical" evidence="6">
    <location>
        <begin position="462"/>
        <end position="482"/>
    </location>
</feature>
<proteinExistence type="predicted"/>
<dbReference type="InterPro" id="IPR002293">
    <property type="entry name" value="AA/rel_permease1"/>
</dbReference>
<evidence type="ECO:0000313" key="7">
    <source>
        <dbReference type="EMBL" id="TID19671.1"/>
    </source>
</evidence>
<feature type="transmembrane region" description="Helical" evidence="6">
    <location>
        <begin position="338"/>
        <end position="359"/>
    </location>
</feature>
<dbReference type="GO" id="GO:0016020">
    <property type="term" value="C:membrane"/>
    <property type="evidence" value="ECO:0007669"/>
    <property type="project" value="UniProtKB-SubCell"/>
</dbReference>
<dbReference type="AlphaFoldDB" id="A0A4Z1PEC9"/>
<dbReference type="GO" id="GO:0022857">
    <property type="term" value="F:transmembrane transporter activity"/>
    <property type="evidence" value="ECO:0007669"/>
    <property type="project" value="InterPro"/>
</dbReference>
<dbReference type="PANTHER" id="PTHR45649">
    <property type="entry name" value="AMINO-ACID PERMEASE BAT1"/>
    <property type="match status" value="1"/>
</dbReference>
<comment type="subcellular location">
    <subcellularLocation>
        <location evidence="1">Membrane</location>
        <topology evidence="1">Multi-pass membrane protein</topology>
    </subcellularLocation>
</comment>
<dbReference type="EMBL" id="SNSC02000012">
    <property type="protein sequence ID" value="TID19671.1"/>
    <property type="molecule type" value="Genomic_DNA"/>
</dbReference>
<feature type="transmembrane region" description="Helical" evidence="6">
    <location>
        <begin position="420"/>
        <end position="442"/>
    </location>
</feature>
<keyword evidence="3 6" id="KW-0812">Transmembrane</keyword>
<dbReference type="STRING" id="86259.A0A4Z1PEC9"/>
<evidence type="ECO:0000256" key="5">
    <source>
        <dbReference type="ARBA" id="ARBA00023136"/>
    </source>
</evidence>
<comment type="caution">
    <text evidence="7">The sequence shown here is derived from an EMBL/GenBank/DDBJ whole genome shotgun (WGS) entry which is preliminary data.</text>
</comment>
<evidence type="ECO:0000256" key="4">
    <source>
        <dbReference type="ARBA" id="ARBA00022989"/>
    </source>
</evidence>
<evidence type="ECO:0000313" key="8">
    <source>
        <dbReference type="Proteomes" id="UP000298493"/>
    </source>
</evidence>
<protein>
    <submittedName>
        <fullName evidence="7">GABA permease</fullName>
    </submittedName>
</protein>
<feature type="transmembrane region" description="Helical" evidence="6">
    <location>
        <begin position="182"/>
        <end position="201"/>
    </location>
</feature>
<dbReference type="Proteomes" id="UP000298493">
    <property type="component" value="Unassembled WGS sequence"/>
</dbReference>
<dbReference type="Gene3D" id="1.20.1740.10">
    <property type="entry name" value="Amino acid/polyamine transporter I"/>
    <property type="match status" value="1"/>
</dbReference>
<organism evidence="7 8">
    <name type="scientific">Venturia nashicola</name>
    <dbReference type="NCBI Taxonomy" id="86259"/>
    <lineage>
        <taxon>Eukaryota</taxon>
        <taxon>Fungi</taxon>
        <taxon>Dikarya</taxon>
        <taxon>Ascomycota</taxon>
        <taxon>Pezizomycotina</taxon>
        <taxon>Dothideomycetes</taxon>
        <taxon>Pleosporomycetidae</taxon>
        <taxon>Venturiales</taxon>
        <taxon>Venturiaceae</taxon>
        <taxon>Venturia</taxon>
    </lineage>
</organism>
<dbReference type="Pfam" id="PF13520">
    <property type="entry name" value="AA_permease_2"/>
    <property type="match status" value="1"/>
</dbReference>
<feature type="transmembrane region" description="Helical" evidence="6">
    <location>
        <begin position="90"/>
        <end position="110"/>
    </location>
</feature>
<evidence type="ECO:0000256" key="2">
    <source>
        <dbReference type="ARBA" id="ARBA00022448"/>
    </source>
</evidence>
<sequence length="531" mass="58612">MKSKDTISVINVVEDSKENYHDTFKELQVGNDASSSNVDSRNMYRMGKEQQFNRIFRKPTMIMFTSMIQGTWEVVLLANTAGLVNGGLAGLLWGYVWTCFGFISIVMSLAEMSSMAPTNGGQYHWVSEFAPRKYQKFLSYLSGWMSVLSWQAGTAGACFILGTLPQAIIVTYTPSYVPQRWQGTLACFAAAALHCLVNTVFAKQLPRLQNVMIVPHGLGWIVVVAILWVFAPHASVKDVFTSFTSNGGWESMSVSLMVGQISSVYMVILSDSAAHLSEEVKDAARSVPSAMLWSFSLNAIVGLIVLVSFLFAIPSVSDVLDPTLNTTGFAFIYVLQQATYRGCIPIFVILLVQCVAGGVDCNCSTSRQIFAFARDGGFPFQNWLTVVKRKTVPQNAVILTSIVSAVISLVNLGSTAAYNAIISLQLLALMLTYSISIGSIFYQRLIGQGDNLPPAQWSLGRYGIWINGFGFCYCVFIFFWSGWPANSEFDPLTFNWASPMFGAVLLFSVVYYHVYGRNSYRAPVLLVKQLH</sequence>
<keyword evidence="8" id="KW-1185">Reference proteome</keyword>
<keyword evidence="5 6" id="KW-0472">Membrane</keyword>
<dbReference type="OrthoDB" id="3257095at2759"/>
<name>A0A4Z1PEC9_9PEZI</name>
<feature type="transmembrane region" description="Helical" evidence="6">
    <location>
        <begin position="251"/>
        <end position="269"/>
    </location>
</feature>
<feature type="transmembrane region" description="Helical" evidence="6">
    <location>
        <begin position="61"/>
        <end position="84"/>
    </location>
</feature>
<evidence type="ECO:0000256" key="6">
    <source>
        <dbReference type="SAM" id="Phobius"/>
    </source>
</evidence>
<feature type="transmembrane region" description="Helical" evidence="6">
    <location>
        <begin position="290"/>
        <end position="313"/>
    </location>
</feature>
<feature type="transmembrane region" description="Helical" evidence="6">
    <location>
        <begin position="396"/>
        <end position="414"/>
    </location>
</feature>
<reference evidence="7 8" key="1">
    <citation type="submission" date="2019-04" db="EMBL/GenBank/DDBJ databases">
        <title>High contiguity whole genome sequence and gene annotation resource for two Venturia nashicola isolates.</title>
        <authorList>
            <person name="Prokchorchik M."/>
            <person name="Won K."/>
            <person name="Lee Y."/>
            <person name="Choi E.D."/>
            <person name="Segonzac C."/>
            <person name="Sohn K.H."/>
        </authorList>
    </citation>
    <scope>NUCLEOTIDE SEQUENCE [LARGE SCALE GENOMIC DNA]</scope>
    <source>
        <strain evidence="7 8">PRI2</strain>
    </source>
</reference>
<keyword evidence="2" id="KW-0813">Transport</keyword>
<feature type="transmembrane region" description="Helical" evidence="6">
    <location>
        <begin position="494"/>
        <end position="514"/>
    </location>
</feature>
<dbReference type="PANTHER" id="PTHR45649:SF4">
    <property type="entry name" value="TRANSPORTER, PUTATIVE (EUROFUNG)-RELATED"/>
    <property type="match status" value="1"/>
</dbReference>
<evidence type="ECO:0000256" key="1">
    <source>
        <dbReference type="ARBA" id="ARBA00004141"/>
    </source>
</evidence>
<gene>
    <name evidence="7" type="ORF">E6O75_ATG07009</name>
</gene>
<accession>A0A4Z1PEC9</accession>
<feature type="transmembrane region" description="Helical" evidence="6">
    <location>
        <begin position="213"/>
        <end position="231"/>
    </location>
</feature>
<keyword evidence="4 6" id="KW-1133">Transmembrane helix</keyword>